<gene>
    <name evidence="1" type="ORF">VIBR0546_10379</name>
</gene>
<organism evidence="1 2">
    <name type="scientific">Vibrio brasiliensis LMG 20546</name>
    <dbReference type="NCBI Taxonomy" id="945543"/>
    <lineage>
        <taxon>Bacteria</taxon>
        <taxon>Pseudomonadati</taxon>
        <taxon>Pseudomonadota</taxon>
        <taxon>Gammaproteobacteria</taxon>
        <taxon>Vibrionales</taxon>
        <taxon>Vibrionaceae</taxon>
        <taxon>Vibrio</taxon>
        <taxon>Vibrio oreintalis group</taxon>
    </lineage>
</organism>
<dbReference type="AlphaFoldDB" id="E8LU05"/>
<keyword evidence="2" id="KW-1185">Reference proteome</keyword>
<name>E8LU05_9VIBR</name>
<evidence type="ECO:0000313" key="1">
    <source>
        <dbReference type="EMBL" id="EGA65841.1"/>
    </source>
</evidence>
<dbReference type="OrthoDB" id="7064697at2"/>
<accession>E8LU05</accession>
<dbReference type="EMBL" id="AEVS01000059">
    <property type="protein sequence ID" value="EGA65841.1"/>
    <property type="molecule type" value="Genomic_DNA"/>
</dbReference>
<evidence type="ECO:0000313" key="2">
    <source>
        <dbReference type="Proteomes" id="UP000004371"/>
    </source>
</evidence>
<proteinExistence type="predicted"/>
<comment type="caution">
    <text evidence="1">The sequence shown here is derived from an EMBL/GenBank/DDBJ whole genome shotgun (WGS) entry which is preliminary data.</text>
</comment>
<dbReference type="Proteomes" id="UP000004371">
    <property type="component" value="Unassembled WGS sequence"/>
</dbReference>
<reference evidence="1 2" key="1">
    <citation type="journal article" date="2012" name="Int. J. Syst. Evol. Microbiol.">
        <title>Vibrio caribbeanicus sp. nov., isolated from the marine sponge Scleritoderma cyanea.</title>
        <authorList>
            <person name="Hoffmann M."/>
            <person name="Monday S.R."/>
            <person name="Allard M.W."/>
            <person name="Strain E.A."/>
            <person name="Whittaker P."/>
            <person name="Naum M."/>
            <person name="McCarthy P.J."/>
            <person name="Lopez J.V."/>
            <person name="Fischer M."/>
            <person name="Brown E.W."/>
        </authorList>
    </citation>
    <scope>NUCLEOTIDE SEQUENCE [LARGE SCALE GENOMIC DNA]</scope>
    <source>
        <strain evidence="1 2">LMG 20546</strain>
    </source>
</reference>
<protein>
    <submittedName>
        <fullName evidence="1">Uncharacterized protein</fullName>
    </submittedName>
</protein>
<dbReference type="RefSeq" id="WP_006879314.1">
    <property type="nucleotide sequence ID" value="NZ_AEVS01000059.1"/>
</dbReference>
<sequence>MGKYYEEVPFDYPTDPKSSDNEFFGSGWSVKRDGTKYYFCYISGQLQGAFQKVEITASDFEDIKKGNMSFDEICRKYQVH</sequence>